<evidence type="ECO:0000256" key="2">
    <source>
        <dbReference type="SAM" id="SignalP"/>
    </source>
</evidence>
<feature type="domain" description="Galactose oxidase-like Early set" evidence="4">
    <location>
        <begin position="446"/>
        <end position="551"/>
    </location>
</feature>
<feature type="chain" id="PRO_5014187809" description="Galactose oxidase" evidence="2">
    <location>
        <begin position="27"/>
        <end position="566"/>
    </location>
</feature>
<evidence type="ECO:0000259" key="3">
    <source>
        <dbReference type="Pfam" id="PF07250"/>
    </source>
</evidence>
<dbReference type="InterPro" id="IPR014756">
    <property type="entry name" value="Ig_E-set"/>
</dbReference>
<evidence type="ECO:0000256" key="1">
    <source>
        <dbReference type="ARBA" id="ARBA00022729"/>
    </source>
</evidence>
<proteinExistence type="predicted"/>
<dbReference type="InterPro" id="IPR011043">
    <property type="entry name" value="Gal_Oxase/kelch_b-propeller"/>
</dbReference>
<evidence type="ECO:0000313" key="6">
    <source>
        <dbReference type="Proteomes" id="UP000234323"/>
    </source>
</evidence>
<evidence type="ECO:0008006" key="7">
    <source>
        <dbReference type="Google" id="ProtNLM"/>
    </source>
</evidence>
<dbReference type="VEuPathDB" id="FungiDB:RhiirFUN_001287"/>
<sequence>MNIKLILSVFLVGGLILLNEQVNVNAFPTSPLRARQDPGVGGTWKVVGKSGVNAMHAVLVSPRKVVFIDKLEENALKRPDGAAAISSEYDLDTNEVKPLGIYTNTFCSAGSWLGNGTLVEVGGDVGGDNYRIGIQTLRLYDTAVGDWVELEGIVPSNRWYPAMLTLPNGNVMVLGGSTAGAGKSKPEINNPTYMIYPPPSGTLVDVPLDFLTTTLPYNLYPMVHIIPNADGKTLLFMFANQMGISYDLDAGKTVTNYPDIPGGVIRSYPLTASSVMLPLSPTDNYNPTIMICGGSKTFEITAPAEASCGRLELSTANAAWEMDNFGGQGRIMPDSTILVDGSILFVNGAATGMAGFRKGSGITAIFVNEDPVLTPFRYDPFAKTYTTLASSTIPRMYHSISTLVPDGTVLIAGSNPQPKVDLNEKYPTEYRVEIFSPPYLFTQSSRPVIISLQSTQIDNNRINVNYGQEVTMVVQIKSDGTTPSLKASIIHHGFITHSQNFSQRYVYLEITEMAADPTTADQYIVKLKLPPNPTIIAPGPSYIYVFNNDAPPQTGVPVLLSQAAAA</sequence>
<dbReference type="PANTHER" id="PTHR32208:SF21">
    <property type="entry name" value="LOW QUALITY PROTEIN: ALDEHYDE OXIDASE GLOX-LIKE"/>
    <property type="match status" value="1"/>
</dbReference>
<dbReference type="InterPro" id="IPR037293">
    <property type="entry name" value="Gal_Oxidase_central_sf"/>
</dbReference>
<feature type="domain" description="Glyoxal oxidase N-terminal" evidence="3">
    <location>
        <begin position="82"/>
        <end position="439"/>
    </location>
</feature>
<evidence type="ECO:0000259" key="4">
    <source>
        <dbReference type="Pfam" id="PF09118"/>
    </source>
</evidence>
<dbReference type="Gene3D" id="2.130.10.80">
    <property type="entry name" value="Galactose oxidase/kelch, beta-propeller"/>
    <property type="match status" value="1"/>
</dbReference>
<dbReference type="SUPFAM" id="SSF50965">
    <property type="entry name" value="Galactose oxidase, central domain"/>
    <property type="match status" value="1"/>
</dbReference>
<dbReference type="VEuPathDB" id="FungiDB:RhiirA1_413143"/>
<dbReference type="PANTHER" id="PTHR32208">
    <property type="entry name" value="SECRETED PROTEIN-RELATED"/>
    <property type="match status" value="1"/>
</dbReference>
<feature type="signal peptide" evidence="2">
    <location>
        <begin position="1"/>
        <end position="26"/>
    </location>
</feature>
<protein>
    <recommendedName>
        <fullName evidence="7">Galactose oxidase</fullName>
    </recommendedName>
</protein>
<dbReference type="OrthoDB" id="2019572at2759"/>
<name>A0A2I1GBE4_9GLOM</name>
<dbReference type="InterPro" id="IPR009880">
    <property type="entry name" value="Glyoxal_oxidase_N"/>
</dbReference>
<dbReference type="Gene3D" id="2.60.40.10">
    <property type="entry name" value="Immunoglobulins"/>
    <property type="match status" value="1"/>
</dbReference>
<dbReference type="SUPFAM" id="SSF81296">
    <property type="entry name" value="E set domains"/>
    <property type="match status" value="1"/>
</dbReference>
<gene>
    <name evidence="5" type="ORF">RhiirA4_399332</name>
</gene>
<dbReference type="AlphaFoldDB" id="A0A2I1GBE4"/>
<organism evidence="5 6">
    <name type="scientific">Rhizophagus irregularis</name>
    <dbReference type="NCBI Taxonomy" id="588596"/>
    <lineage>
        <taxon>Eukaryota</taxon>
        <taxon>Fungi</taxon>
        <taxon>Fungi incertae sedis</taxon>
        <taxon>Mucoromycota</taxon>
        <taxon>Glomeromycotina</taxon>
        <taxon>Glomeromycetes</taxon>
        <taxon>Glomerales</taxon>
        <taxon>Glomeraceae</taxon>
        <taxon>Rhizophagus</taxon>
    </lineage>
</organism>
<dbReference type="Proteomes" id="UP000234323">
    <property type="component" value="Unassembled WGS sequence"/>
</dbReference>
<dbReference type="Pfam" id="PF09118">
    <property type="entry name" value="GO-like_E_set"/>
    <property type="match status" value="1"/>
</dbReference>
<evidence type="ECO:0000313" key="5">
    <source>
        <dbReference type="EMBL" id="PKY43944.1"/>
    </source>
</evidence>
<keyword evidence="6" id="KW-1185">Reference proteome</keyword>
<dbReference type="InterPro" id="IPR013783">
    <property type="entry name" value="Ig-like_fold"/>
</dbReference>
<dbReference type="InterPro" id="IPR015202">
    <property type="entry name" value="GO-like_E_set"/>
</dbReference>
<accession>A0A2I1GBE4</accession>
<keyword evidence="1 2" id="KW-0732">Signal</keyword>
<comment type="caution">
    <text evidence="5">The sequence shown here is derived from an EMBL/GenBank/DDBJ whole genome shotgun (WGS) entry which is preliminary data.</text>
</comment>
<dbReference type="VEuPathDB" id="FungiDB:FUN_023209"/>
<reference evidence="5 6" key="1">
    <citation type="submission" date="2015-10" db="EMBL/GenBank/DDBJ databases">
        <title>Genome analyses suggest a sexual origin of heterokaryosis in a supposedly ancient asexual fungus.</title>
        <authorList>
            <person name="Ropars J."/>
            <person name="Sedzielewska K."/>
            <person name="Noel J."/>
            <person name="Charron P."/>
            <person name="Farinelli L."/>
            <person name="Marton T."/>
            <person name="Kruger M."/>
            <person name="Pelin A."/>
            <person name="Brachmann A."/>
            <person name="Corradi N."/>
        </authorList>
    </citation>
    <scope>NUCLEOTIDE SEQUENCE [LARGE SCALE GENOMIC DNA]</scope>
    <source>
        <strain evidence="5 6">A4</strain>
    </source>
</reference>
<dbReference type="EMBL" id="LLXI01000288">
    <property type="protein sequence ID" value="PKY43944.1"/>
    <property type="molecule type" value="Genomic_DNA"/>
</dbReference>
<dbReference type="Pfam" id="PF07250">
    <property type="entry name" value="Glyoxal_oxid_N"/>
    <property type="match status" value="1"/>
</dbReference>